<feature type="domain" description="Alpha-carbonic anhydrase" evidence="9">
    <location>
        <begin position="35"/>
        <end position="283"/>
    </location>
</feature>
<keyword evidence="8" id="KW-0732">Signal</keyword>
<evidence type="ECO:0000313" key="11">
    <source>
        <dbReference type="Proteomes" id="UP001497382"/>
    </source>
</evidence>
<comment type="cofactor">
    <cofactor evidence="1">
        <name>Zn(2+)</name>
        <dbReference type="ChEBI" id="CHEBI:29105"/>
    </cofactor>
</comment>
<gene>
    <name evidence="10" type="ORF">LARSCL_LOCUS19855</name>
</gene>
<organism evidence="10 11">
    <name type="scientific">Larinioides sclopetarius</name>
    <dbReference type="NCBI Taxonomy" id="280406"/>
    <lineage>
        <taxon>Eukaryota</taxon>
        <taxon>Metazoa</taxon>
        <taxon>Ecdysozoa</taxon>
        <taxon>Arthropoda</taxon>
        <taxon>Chelicerata</taxon>
        <taxon>Arachnida</taxon>
        <taxon>Araneae</taxon>
        <taxon>Araneomorphae</taxon>
        <taxon>Entelegynae</taxon>
        <taxon>Araneoidea</taxon>
        <taxon>Araneidae</taxon>
        <taxon>Larinioides</taxon>
    </lineage>
</organism>
<keyword evidence="5" id="KW-0862">Zinc</keyword>
<evidence type="ECO:0000256" key="5">
    <source>
        <dbReference type="ARBA" id="ARBA00022833"/>
    </source>
</evidence>
<dbReference type="PROSITE" id="PS51144">
    <property type="entry name" value="ALPHA_CA_2"/>
    <property type="match status" value="1"/>
</dbReference>
<dbReference type="Pfam" id="PF00194">
    <property type="entry name" value="Carb_anhydrase"/>
    <property type="match status" value="1"/>
</dbReference>
<keyword evidence="11" id="KW-1185">Reference proteome</keyword>
<dbReference type="InterPro" id="IPR023561">
    <property type="entry name" value="Carbonic_anhydrase_a-class"/>
</dbReference>
<dbReference type="PANTHER" id="PTHR18952">
    <property type="entry name" value="CARBONIC ANHYDRASE"/>
    <property type="match status" value="1"/>
</dbReference>
<keyword evidence="6" id="KW-0456">Lyase</keyword>
<dbReference type="CDD" id="cd00326">
    <property type="entry name" value="alpha_CA"/>
    <property type="match status" value="1"/>
</dbReference>
<reference evidence="10 11" key="1">
    <citation type="submission" date="2024-04" db="EMBL/GenBank/DDBJ databases">
        <authorList>
            <person name="Rising A."/>
            <person name="Reimegard J."/>
            <person name="Sonavane S."/>
            <person name="Akerstrom W."/>
            <person name="Nylinder S."/>
            <person name="Hedman E."/>
            <person name="Kallberg Y."/>
        </authorList>
    </citation>
    <scope>NUCLEOTIDE SEQUENCE [LARGE SCALE GENOMIC DNA]</scope>
</reference>
<protein>
    <recommendedName>
        <fullName evidence="3">carbonic anhydrase</fullName>
        <ecNumber evidence="3">4.2.1.1</ecNumber>
    </recommendedName>
</protein>
<dbReference type="InterPro" id="IPR001148">
    <property type="entry name" value="CA_dom"/>
</dbReference>
<dbReference type="AlphaFoldDB" id="A0AAV2BLM4"/>
<dbReference type="Proteomes" id="UP001497382">
    <property type="component" value="Unassembled WGS sequence"/>
</dbReference>
<comment type="similarity">
    <text evidence="2">Belongs to the alpha-carbonic anhydrase family.</text>
</comment>
<feature type="signal peptide" evidence="8">
    <location>
        <begin position="1"/>
        <end position="26"/>
    </location>
</feature>
<evidence type="ECO:0000256" key="2">
    <source>
        <dbReference type="ARBA" id="ARBA00010718"/>
    </source>
</evidence>
<comment type="caution">
    <text evidence="10">The sequence shown here is derived from an EMBL/GenBank/DDBJ whole genome shotgun (WGS) entry which is preliminary data.</text>
</comment>
<comment type="catalytic activity">
    <reaction evidence="7">
        <text>hydrogencarbonate + H(+) = CO2 + H2O</text>
        <dbReference type="Rhea" id="RHEA:10748"/>
        <dbReference type="ChEBI" id="CHEBI:15377"/>
        <dbReference type="ChEBI" id="CHEBI:15378"/>
        <dbReference type="ChEBI" id="CHEBI:16526"/>
        <dbReference type="ChEBI" id="CHEBI:17544"/>
        <dbReference type="EC" id="4.2.1.1"/>
    </reaction>
</comment>
<dbReference type="SUPFAM" id="SSF51069">
    <property type="entry name" value="Carbonic anhydrase"/>
    <property type="match status" value="1"/>
</dbReference>
<evidence type="ECO:0000256" key="6">
    <source>
        <dbReference type="ARBA" id="ARBA00023239"/>
    </source>
</evidence>
<dbReference type="EC" id="4.2.1.1" evidence="3"/>
<evidence type="ECO:0000313" key="10">
    <source>
        <dbReference type="EMBL" id="CAL1296580.1"/>
    </source>
</evidence>
<evidence type="ECO:0000259" key="9">
    <source>
        <dbReference type="PROSITE" id="PS51144"/>
    </source>
</evidence>
<evidence type="ECO:0000256" key="8">
    <source>
        <dbReference type="SAM" id="SignalP"/>
    </source>
</evidence>
<sequence length="283" mass="32766">MNVSFLRIRILMWFVTLFAVTEIIVAQFCEKDNEEAWSYHGSTNGPNEWKNLFPVCGGLQQSPVRIETDLVRRDRKLLQLDFKNYEISVDLAEIINNGHTVTITPRDGVRRGIFVDGVPFTLEQIHFHWGSVERPGAEHTINHIRYPMEVHFVHRNIGNKTAVVGLLVEVQNGYNEAFIPIIQVLPEVKYKGESTYLQSRLTLSEMLPENPASFYRYIGSLTTPPCDEGVIWSILRKTTYVGRHQLDYFLRLYSVAKKDRSRWCLLAENYRPTFTPRKMSASQ</sequence>
<evidence type="ECO:0000256" key="4">
    <source>
        <dbReference type="ARBA" id="ARBA00022723"/>
    </source>
</evidence>
<accession>A0AAV2BLM4</accession>
<dbReference type="PANTHER" id="PTHR18952:SF141">
    <property type="entry name" value="CARBONIC ANHYDRASE"/>
    <property type="match status" value="1"/>
</dbReference>
<dbReference type="Gene3D" id="3.10.200.10">
    <property type="entry name" value="Alpha carbonic anhydrase"/>
    <property type="match status" value="1"/>
</dbReference>
<evidence type="ECO:0000256" key="3">
    <source>
        <dbReference type="ARBA" id="ARBA00012925"/>
    </source>
</evidence>
<proteinExistence type="inferred from homology"/>
<dbReference type="GO" id="GO:0008270">
    <property type="term" value="F:zinc ion binding"/>
    <property type="evidence" value="ECO:0007669"/>
    <property type="project" value="InterPro"/>
</dbReference>
<dbReference type="SMART" id="SM01057">
    <property type="entry name" value="Carb_anhydrase"/>
    <property type="match status" value="1"/>
</dbReference>
<dbReference type="GO" id="GO:0004089">
    <property type="term" value="F:carbonate dehydratase activity"/>
    <property type="evidence" value="ECO:0007669"/>
    <property type="project" value="UniProtKB-EC"/>
</dbReference>
<feature type="chain" id="PRO_5043954240" description="carbonic anhydrase" evidence="8">
    <location>
        <begin position="27"/>
        <end position="283"/>
    </location>
</feature>
<dbReference type="GO" id="GO:0005737">
    <property type="term" value="C:cytoplasm"/>
    <property type="evidence" value="ECO:0007669"/>
    <property type="project" value="TreeGrafter"/>
</dbReference>
<evidence type="ECO:0000256" key="1">
    <source>
        <dbReference type="ARBA" id="ARBA00001947"/>
    </source>
</evidence>
<evidence type="ECO:0000256" key="7">
    <source>
        <dbReference type="ARBA" id="ARBA00048348"/>
    </source>
</evidence>
<dbReference type="EMBL" id="CAXIEN010000400">
    <property type="protein sequence ID" value="CAL1296580.1"/>
    <property type="molecule type" value="Genomic_DNA"/>
</dbReference>
<dbReference type="InterPro" id="IPR036398">
    <property type="entry name" value="CA_dom_sf"/>
</dbReference>
<name>A0AAV2BLM4_9ARAC</name>
<keyword evidence="4" id="KW-0479">Metal-binding</keyword>